<dbReference type="GeneID" id="7831673"/>
<evidence type="ECO:0000256" key="2">
    <source>
        <dbReference type="SAM" id="Phobius"/>
    </source>
</evidence>
<keyword evidence="4" id="KW-1185">Reference proteome</keyword>
<gene>
    <name evidence="3" type="ORF">TTHERM_00624800</name>
</gene>
<dbReference type="RefSeq" id="XP_001022607.2">
    <property type="nucleotide sequence ID" value="XM_001022607.2"/>
</dbReference>
<dbReference type="InParanoid" id="Q240Q2"/>
<protein>
    <submittedName>
        <fullName evidence="3">Transmembrane protein, putative</fullName>
    </submittedName>
</protein>
<keyword evidence="2" id="KW-1133">Transmembrane helix</keyword>
<dbReference type="Proteomes" id="UP000009168">
    <property type="component" value="Unassembled WGS sequence"/>
</dbReference>
<feature type="transmembrane region" description="Helical" evidence="2">
    <location>
        <begin position="64"/>
        <end position="87"/>
    </location>
</feature>
<feature type="compositionally biased region" description="Polar residues" evidence="1">
    <location>
        <begin position="581"/>
        <end position="597"/>
    </location>
</feature>
<feature type="transmembrane region" description="Helical" evidence="2">
    <location>
        <begin position="94"/>
        <end position="113"/>
    </location>
</feature>
<keyword evidence="2 3" id="KW-0812">Transmembrane</keyword>
<evidence type="ECO:0000256" key="1">
    <source>
        <dbReference type="SAM" id="MobiDB-lite"/>
    </source>
</evidence>
<sequence>MRNRNASTVNYLKKKKNEFFRISKKFFSWQIYNVTTQIQLIYLVVALLCFIDIIVAIVMGVKAWYIYLLSIIQIIQALFVIVAVHFYPLKYESLNLLGCIIIHTIWSIQQTLINTVNQADNSNSYQTSYYKGEKRESLGYVLGILSYLMIQNTSNFNVKCILLAYNFVLYCAFNNLALYNIQYIIAIFFCACYNLYCDEQGREQLIREAEWMFKLKNVIPNSLLVVQFDRKKKDIDLHMSNEKARHVFNLNGTTLNFIDFCQHVTIQKKIKEEVNDTLFYLEQSNHKSNKSGVGIVNSLHESRAPNSQYKQKEITLQKKTNLYEFLIQRFQQLDDELLQKEILRQSSLQSNDKKSTKTNLAAGLPVNQQGNNVTEFTNKIGGQQASKSFFGQSKTLINMMTSQKSQRKMMMPHHPSIRYKDYSKKFEEYKCVYHRNSQLAHQQQSPQLINQQSNKLYIEEDISDVKFTMKISIYVCIDDYFIVMSLDDSNISEKFQNQTRLSFFYEEFCKQSLLKSTDQVVQLVQEIKQITKQCQIITELDVSRFINSNLYLAESGLSNNLKPTNSNQNIPQPTQTTQNTAGNAVNGSHLTNPTSTSQKGVYCIPKRQLDNALQSGILATTVISNFVNYFALRYKKRTQIDEKPFSIIRVIRNVQRIFQKQIDCKSIQVLINSQESHFSNPNSNINVNSNLNNHISSDIRVFINNQNNQANSNNHNTSIININNLNNNSAMNNNLNSSNIQQNMSFSNISSTVINHLSSSKDNFNVQQNYNNNNNNNINHNNNNISIREITNQQPTFQNNTYTNQLIAYQVNQKQQCDEITNDEAKLQHLIFNLFQNAVENTPMHGTIAFLIQRDQQLDNCIKIRIRNKCHKNFNFPFLELEEEGINLGWKQMAQEFDQNGKIFFGIRMAAKLSQLIGPYNSLKFKEINSSELQAEFLIYDYSYEKGIFNQNSSTYKSYESSSYLASEKMSQEVKPKRKSTKQRCNSVSSYRVRLDSMDSFDKWIKMQNLESQKGSNTLRIRNQLKYKN</sequence>
<organism evidence="3 4">
    <name type="scientific">Tetrahymena thermophila (strain SB210)</name>
    <dbReference type="NCBI Taxonomy" id="312017"/>
    <lineage>
        <taxon>Eukaryota</taxon>
        <taxon>Sar</taxon>
        <taxon>Alveolata</taxon>
        <taxon>Ciliophora</taxon>
        <taxon>Intramacronucleata</taxon>
        <taxon>Oligohymenophorea</taxon>
        <taxon>Hymenostomatida</taxon>
        <taxon>Tetrahymenina</taxon>
        <taxon>Tetrahymenidae</taxon>
        <taxon>Tetrahymena</taxon>
    </lineage>
</organism>
<feature type="region of interest" description="Disordered" evidence="1">
    <location>
        <begin position="565"/>
        <end position="597"/>
    </location>
</feature>
<dbReference type="HOGENOM" id="CLU_295710_0_0_1"/>
<feature type="transmembrane region" description="Helical" evidence="2">
    <location>
        <begin position="138"/>
        <end position="165"/>
    </location>
</feature>
<keyword evidence="2" id="KW-0472">Membrane</keyword>
<feature type="compositionally biased region" description="Low complexity" evidence="1">
    <location>
        <begin position="565"/>
        <end position="580"/>
    </location>
</feature>
<evidence type="ECO:0000313" key="3">
    <source>
        <dbReference type="EMBL" id="EAS02362.2"/>
    </source>
</evidence>
<evidence type="ECO:0000313" key="4">
    <source>
        <dbReference type="Proteomes" id="UP000009168"/>
    </source>
</evidence>
<proteinExistence type="predicted"/>
<name>Q240Q2_TETTS</name>
<dbReference type="AlphaFoldDB" id="Q240Q2"/>
<dbReference type="KEGG" id="tet:TTHERM_00624800"/>
<reference evidence="4" key="1">
    <citation type="journal article" date="2006" name="PLoS Biol.">
        <title>Macronuclear genome sequence of the ciliate Tetrahymena thermophila, a model eukaryote.</title>
        <authorList>
            <person name="Eisen J.A."/>
            <person name="Coyne R.S."/>
            <person name="Wu M."/>
            <person name="Wu D."/>
            <person name="Thiagarajan M."/>
            <person name="Wortman J.R."/>
            <person name="Badger J.H."/>
            <person name="Ren Q."/>
            <person name="Amedeo P."/>
            <person name="Jones K.M."/>
            <person name="Tallon L.J."/>
            <person name="Delcher A.L."/>
            <person name="Salzberg S.L."/>
            <person name="Silva J.C."/>
            <person name="Haas B.J."/>
            <person name="Majoros W.H."/>
            <person name="Farzad M."/>
            <person name="Carlton J.M."/>
            <person name="Smith R.K. Jr."/>
            <person name="Garg J."/>
            <person name="Pearlman R.E."/>
            <person name="Karrer K.M."/>
            <person name="Sun L."/>
            <person name="Manning G."/>
            <person name="Elde N.C."/>
            <person name="Turkewitz A.P."/>
            <person name="Asai D.J."/>
            <person name="Wilkes D.E."/>
            <person name="Wang Y."/>
            <person name="Cai H."/>
            <person name="Collins K."/>
            <person name="Stewart B.A."/>
            <person name="Lee S.R."/>
            <person name="Wilamowska K."/>
            <person name="Weinberg Z."/>
            <person name="Ruzzo W.L."/>
            <person name="Wloga D."/>
            <person name="Gaertig J."/>
            <person name="Frankel J."/>
            <person name="Tsao C.-C."/>
            <person name="Gorovsky M.A."/>
            <person name="Keeling P.J."/>
            <person name="Waller R.F."/>
            <person name="Patron N.J."/>
            <person name="Cherry J.M."/>
            <person name="Stover N.A."/>
            <person name="Krieger C.J."/>
            <person name="del Toro C."/>
            <person name="Ryder H.F."/>
            <person name="Williamson S.C."/>
            <person name="Barbeau R.A."/>
            <person name="Hamilton E.P."/>
            <person name="Orias E."/>
        </authorList>
    </citation>
    <scope>NUCLEOTIDE SEQUENCE [LARGE SCALE GENOMIC DNA]</scope>
    <source>
        <strain evidence="4">SB210</strain>
    </source>
</reference>
<feature type="transmembrane region" description="Helical" evidence="2">
    <location>
        <begin position="40"/>
        <end position="58"/>
    </location>
</feature>
<accession>Q240Q2</accession>
<dbReference type="EMBL" id="GG662540">
    <property type="protein sequence ID" value="EAS02362.2"/>
    <property type="molecule type" value="Genomic_DNA"/>
</dbReference>